<name>A0A9P4U3K5_9PEZI</name>
<keyword evidence="1 2" id="KW-0238">DNA-binding</keyword>
<dbReference type="InterPro" id="IPR038883">
    <property type="entry name" value="AN11006-like"/>
</dbReference>
<protein>
    <recommendedName>
        <fullName evidence="4">Fork-head domain-containing protein</fullName>
    </recommendedName>
</protein>
<dbReference type="GO" id="GO:0003700">
    <property type="term" value="F:DNA-binding transcription factor activity"/>
    <property type="evidence" value="ECO:0007669"/>
    <property type="project" value="InterPro"/>
</dbReference>
<feature type="DNA-binding region" description="Fork-head" evidence="2">
    <location>
        <begin position="110"/>
        <end position="205"/>
    </location>
</feature>
<keyword evidence="6" id="KW-1185">Reference proteome</keyword>
<accession>A0A9P4U3K5</accession>
<feature type="region of interest" description="Disordered" evidence="3">
    <location>
        <begin position="1"/>
        <end position="87"/>
    </location>
</feature>
<evidence type="ECO:0000259" key="4">
    <source>
        <dbReference type="PROSITE" id="PS50039"/>
    </source>
</evidence>
<dbReference type="AlphaFoldDB" id="A0A9P4U3K5"/>
<dbReference type="InterPro" id="IPR036390">
    <property type="entry name" value="WH_DNA-bd_sf"/>
</dbReference>
<proteinExistence type="predicted"/>
<evidence type="ECO:0000256" key="3">
    <source>
        <dbReference type="SAM" id="MobiDB-lite"/>
    </source>
</evidence>
<evidence type="ECO:0000313" key="5">
    <source>
        <dbReference type="EMBL" id="KAF2436969.1"/>
    </source>
</evidence>
<dbReference type="PROSITE" id="PS50039">
    <property type="entry name" value="FORK_HEAD_3"/>
    <property type="match status" value="1"/>
</dbReference>
<feature type="compositionally biased region" description="Low complexity" evidence="3">
    <location>
        <begin position="56"/>
        <end position="65"/>
    </location>
</feature>
<feature type="compositionally biased region" description="Polar residues" evidence="3">
    <location>
        <begin position="737"/>
        <end position="747"/>
    </location>
</feature>
<feature type="compositionally biased region" description="Polar residues" evidence="3">
    <location>
        <begin position="38"/>
        <end position="53"/>
    </location>
</feature>
<comment type="subcellular location">
    <subcellularLocation>
        <location evidence="2">Nucleus</location>
    </subcellularLocation>
</comment>
<feature type="compositionally biased region" description="Low complexity" evidence="3">
    <location>
        <begin position="648"/>
        <end position="674"/>
    </location>
</feature>
<evidence type="ECO:0000313" key="6">
    <source>
        <dbReference type="Proteomes" id="UP000800235"/>
    </source>
</evidence>
<dbReference type="InterPro" id="IPR001766">
    <property type="entry name" value="Fork_head_dom"/>
</dbReference>
<dbReference type="EMBL" id="MU007009">
    <property type="protein sequence ID" value="KAF2436969.1"/>
    <property type="molecule type" value="Genomic_DNA"/>
</dbReference>
<dbReference type="OrthoDB" id="3944213at2759"/>
<feature type="region of interest" description="Disordered" evidence="3">
    <location>
        <begin position="459"/>
        <end position="679"/>
    </location>
</feature>
<dbReference type="GO" id="GO:0005634">
    <property type="term" value="C:nucleus"/>
    <property type="evidence" value="ECO:0007669"/>
    <property type="project" value="UniProtKB-SubCell"/>
</dbReference>
<dbReference type="Gene3D" id="1.10.10.10">
    <property type="entry name" value="Winged helix-like DNA-binding domain superfamily/Winged helix DNA-binding domain"/>
    <property type="match status" value="1"/>
</dbReference>
<feature type="domain" description="Fork-head" evidence="4">
    <location>
        <begin position="110"/>
        <end position="205"/>
    </location>
</feature>
<feature type="region of interest" description="Disordered" evidence="3">
    <location>
        <begin position="700"/>
        <end position="756"/>
    </location>
</feature>
<sequence>METLNESTMAPTIEADAMIAELGHSKLLDDQEKHDEQPTASQSDQPTPETMASPSAEAPETITAPEPTPDIEPGTGDPSDLPDCSDGHELVFAPTSAIFTYPLLRDDGQKPTLTLPQLVIMALVMAPSRILSLSNICDWISRSFHYHREQAPERSQQDGGSPTDWHSRVDSILHRYDFPTNPIYDENNGEFTFELKNGREWFVLPKPEVPFTRPFRLMDVPIEFRLKIYKFALCHPLPVNHGWALDAANIEEGKAQLDNSDWRSQFLTTKGVAGFELRTRRIDEVLALLLVNKQVHAEATPVFYRSNYFYFDSAQTLITFLSGIPSRLQFVRNIVFKYDPQRLEDRSYHAAFKLLAQTKIRNLHIIIKERELIQNLLQYGEVCTLPGIATLGKLRGISSVSFEGNFICLARYLYKKNIRGNKPGDEADDDEQAEAKLEADRKAITKDILKARKALRKQRKQEEKEALKNETQAQREERKRLKAENKAARLEQKKLTTEEKKLKRAEHKQRVREVKAAEAAKKKQRRKADTAKAKAAKARHSASAKISEAAAKSALKSKKKAPTRGGVGKIRKGMWLPGQSEHESSSEESSSSDSDSDLDIDAPSKATNAGPSLKQKGKPAVSAPAKRKRPAAKRSQLIMVGGKAVPIDISSDHSTTTSDDSSSTSADESDSKQVPVKKVKTGVQKVKELVTMNASFKAQLGSSMLKPKGKVQGADTAAKGKVPKKCSGEGTKRKRQTTSTSAPLTSRGTEEDEFKI</sequence>
<dbReference type="SUPFAM" id="SSF46785">
    <property type="entry name" value="Winged helix' DNA-binding domain"/>
    <property type="match status" value="1"/>
</dbReference>
<feature type="compositionally biased region" description="Polar residues" evidence="3">
    <location>
        <begin position="1"/>
        <end position="10"/>
    </location>
</feature>
<dbReference type="PANTHER" id="PTHR42085">
    <property type="entry name" value="F-BOX DOMAIN-CONTAINING PROTEIN"/>
    <property type="match status" value="1"/>
</dbReference>
<dbReference type="PANTHER" id="PTHR42085:SF2">
    <property type="entry name" value="F-BOX DOMAIN-CONTAINING PROTEIN"/>
    <property type="match status" value="1"/>
</dbReference>
<comment type="caution">
    <text evidence="5">The sequence shown here is derived from an EMBL/GenBank/DDBJ whole genome shotgun (WGS) entry which is preliminary data.</text>
</comment>
<reference evidence="5" key="1">
    <citation type="journal article" date="2020" name="Stud. Mycol.">
        <title>101 Dothideomycetes genomes: a test case for predicting lifestyles and emergence of pathogens.</title>
        <authorList>
            <person name="Haridas S."/>
            <person name="Albert R."/>
            <person name="Binder M."/>
            <person name="Bloem J."/>
            <person name="Labutti K."/>
            <person name="Salamov A."/>
            <person name="Andreopoulos B."/>
            <person name="Baker S."/>
            <person name="Barry K."/>
            <person name="Bills G."/>
            <person name="Bluhm B."/>
            <person name="Cannon C."/>
            <person name="Castanera R."/>
            <person name="Culley D."/>
            <person name="Daum C."/>
            <person name="Ezra D."/>
            <person name="Gonzalez J."/>
            <person name="Henrissat B."/>
            <person name="Kuo A."/>
            <person name="Liang C."/>
            <person name="Lipzen A."/>
            <person name="Lutzoni F."/>
            <person name="Magnuson J."/>
            <person name="Mondo S."/>
            <person name="Nolan M."/>
            <person name="Ohm R."/>
            <person name="Pangilinan J."/>
            <person name="Park H.-J."/>
            <person name="Ramirez L."/>
            <person name="Alfaro M."/>
            <person name="Sun H."/>
            <person name="Tritt A."/>
            <person name="Yoshinaga Y."/>
            <person name="Zwiers L.-H."/>
            <person name="Turgeon B."/>
            <person name="Goodwin S."/>
            <person name="Spatafora J."/>
            <person name="Crous P."/>
            <person name="Grigoriev I."/>
        </authorList>
    </citation>
    <scope>NUCLEOTIDE SEQUENCE</scope>
    <source>
        <strain evidence="5">CBS 130266</strain>
    </source>
</reference>
<evidence type="ECO:0000256" key="1">
    <source>
        <dbReference type="ARBA" id="ARBA00023125"/>
    </source>
</evidence>
<dbReference type="Proteomes" id="UP000800235">
    <property type="component" value="Unassembled WGS sequence"/>
</dbReference>
<keyword evidence="2" id="KW-0539">Nucleus</keyword>
<feature type="compositionally biased region" description="Basic and acidic residues" evidence="3">
    <location>
        <begin position="511"/>
        <end position="532"/>
    </location>
</feature>
<dbReference type="InterPro" id="IPR036388">
    <property type="entry name" value="WH-like_DNA-bd_sf"/>
</dbReference>
<feature type="compositionally biased region" description="Low complexity" evidence="3">
    <location>
        <begin position="543"/>
        <end position="554"/>
    </location>
</feature>
<organism evidence="5 6">
    <name type="scientific">Tothia fuscella</name>
    <dbReference type="NCBI Taxonomy" id="1048955"/>
    <lineage>
        <taxon>Eukaryota</taxon>
        <taxon>Fungi</taxon>
        <taxon>Dikarya</taxon>
        <taxon>Ascomycota</taxon>
        <taxon>Pezizomycotina</taxon>
        <taxon>Dothideomycetes</taxon>
        <taxon>Pleosporomycetidae</taxon>
        <taxon>Venturiales</taxon>
        <taxon>Cylindrosympodiaceae</taxon>
        <taxon>Tothia</taxon>
    </lineage>
</organism>
<dbReference type="GO" id="GO:0043565">
    <property type="term" value="F:sequence-specific DNA binding"/>
    <property type="evidence" value="ECO:0007669"/>
    <property type="project" value="InterPro"/>
</dbReference>
<evidence type="ECO:0000256" key="2">
    <source>
        <dbReference type="PROSITE-ProRule" id="PRU00089"/>
    </source>
</evidence>
<feature type="compositionally biased region" description="Basic and acidic residues" evidence="3">
    <location>
        <begin position="23"/>
        <end position="37"/>
    </location>
</feature>
<feature type="compositionally biased region" description="Basic and acidic residues" evidence="3">
    <location>
        <begin position="460"/>
        <end position="501"/>
    </location>
</feature>
<gene>
    <name evidence="5" type="ORF">EJ08DRAFT_704512</name>
</gene>